<dbReference type="KEGG" id="spac:B1H29_00365"/>
<dbReference type="AlphaFoldDB" id="A0A1S6JIQ9"/>
<dbReference type="EMBL" id="CP019724">
    <property type="protein sequence ID" value="AQS71641.1"/>
    <property type="molecule type" value="Genomic_DNA"/>
</dbReference>
<proteinExistence type="predicted"/>
<dbReference type="OrthoDB" id="3837960at2"/>
<sequence>MSFTIHGARPHGGHTVEIDEYVPLTIQWPGYARLRQTPQTVVLDVGASLVEVKTDRDSGEVVELVLVDMGRLESSDTPLLVTGTVESGIPLLSYDESTQDDSVSGVHLHSDGLRVRFRQERTSRSVGDEEAVFGFSETGGLVEFEVRLGLDRMAELRAVCGLG</sequence>
<evidence type="ECO:0000313" key="2">
    <source>
        <dbReference type="EMBL" id="AQS71641.1"/>
    </source>
</evidence>
<dbReference type="RefSeq" id="WP_055422277.1">
    <property type="nucleotide sequence ID" value="NZ_CP019724.1"/>
</dbReference>
<evidence type="ECO:0000313" key="1">
    <source>
        <dbReference type="EMBL" id="AQS65612.1"/>
    </source>
</evidence>
<dbReference type="EMBL" id="CP019724">
    <property type="protein sequence ID" value="AQS65612.1"/>
    <property type="molecule type" value="Genomic_DNA"/>
</dbReference>
<gene>
    <name evidence="1" type="ORF">B1H29_00365</name>
    <name evidence="2" type="ORF">B1H29_36695</name>
</gene>
<dbReference type="KEGG" id="spac:B1H29_36695"/>
<evidence type="ECO:0000313" key="3">
    <source>
        <dbReference type="Proteomes" id="UP000189443"/>
    </source>
</evidence>
<protein>
    <submittedName>
        <fullName evidence="2">Uncharacterized protein</fullName>
    </submittedName>
</protein>
<name>A0A1S6JIQ9_9ACTN</name>
<keyword evidence="3" id="KW-1185">Reference proteome</keyword>
<dbReference type="Proteomes" id="UP000189443">
    <property type="component" value="Chromosome"/>
</dbReference>
<accession>A0A1S6JIQ9</accession>
<reference evidence="2 3" key="1">
    <citation type="submission" date="2017-02" db="EMBL/GenBank/DDBJ databases">
        <title>Streptomyces pactum ACT12 Genome sequencing and assembly.</title>
        <authorList>
            <person name="Xue Q."/>
            <person name="Yan X."/>
            <person name="Jia L."/>
            <person name="Yan H."/>
        </authorList>
    </citation>
    <scope>NUCLEOTIDE SEQUENCE [LARGE SCALE GENOMIC DNA]</scope>
    <source>
        <strain evidence="2 3">ACT12</strain>
    </source>
</reference>
<organism evidence="2 3">
    <name type="scientific">Streptomyces pactum</name>
    <dbReference type="NCBI Taxonomy" id="68249"/>
    <lineage>
        <taxon>Bacteria</taxon>
        <taxon>Bacillati</taxon>
        <taxon>Actinomycetota</taxon>
        <taxon>Actinomycetes</taxon>
        <taxon>Kitasatosporales</taxon>
        <taxon>Streptomycetaceae</taxon>
        <taxon>Streptomyces</taxon>
    </lineage>
</organism>